<evidence type="ECO:0000256" key="1">
    <source>
        <dbReference type="SAM" id="Phobius"/>
    </source>
</evidence>
<keyword evidence="1" id="KW-0812">Transmembrane</keyword>
<comment type="caution">
    <text evidence="2">The sequence shown here is derived from an EMBL/GenBank/DDBJ whole genome shotgun (WGS) entry which is preliminary data.</text>
</comment>
<keyword evidence="3" id="KW-1185">Reference proteome</keyword>
<dbReference type="EMBL" id="JARQZJ010000005">
    <property type="protein sequence ID" value="KAK9871227.1"/>
    <property type="molecule type" value="Genomic_DNA"/>
</dbReference>
<feature type="transmembrane region" description="Helical" evidence="1">
    <location>
        <begin position="135"/>
        <end position="155"/>
    </location>
</feature>
<proteinExistence type="predicted"/>
<protein>
    <submittedName>
        <fullName evidence="2">Uncharacterized protein</fullName>
    </submittedName>
</protein>
<feature type="transmembrane region" description="Helical" evidence="1">
    <location>
        <begin position="107"/>
        <end position="128"/>
    </location>
</feature>
<sequence length="178" mass="19202">MSELTDIIYFVNDDLVMVGSKVSISTVVASLVVASSVYFPPIISLMFFDVDESFMVVIKSSNWVNVIDSSLLTVVRLSVVGFSVRLTGKLKPRGVEAIVTVFSLTKYFSVVVFFCSFGCTIIRTVVLCCSSGSTVLFLTDIFSFFTVVSSPLLIADVTLTSSGSLGKIVVKVVDGDDE</sequence>
<accession>A0AAW1TJN8</accession>
<keyword evidence="1" id="KW-1133">Transmembrane helix</keyword>
<organism evidence="2 3">
    <name type="scientific">Henosepilachna vigintioctopunctata</name>
    <dbReference type="NCBI Taxonomy" id="420089"/>
    <lineage>
        <taxon>Eukaryota</taxon>
        <taxon>Metazoa</taxon>
        <taxon>Ecdysozoa</taxon>
        <taxon>Arthropoda</taxon>
        <taxon>Hexapoda</taxon>
        <taxon>Insecta</taxon>
        <taxon>Pterygota</taxon>
        <taxon>Neoptera</taxon>
        <taxon>Endopterygota</taxon>
        <taxon>Coleoptera</taxon>
        <taxon>Polyphaga</taxon>
        <taxon>Cucujiformia</taxon>
        <taxon>Coccinelloidea</taxon>
        <taxon>Coccinellidae</taxon>
        <taxon>Epilachninae</taxon>
        <taxon>Epilachnini</taxon>
        <taxon>Henosepilachna</taxon>
    </lineage>
</organism>
<feature type="transmembrane region" description="Helical" evidence="1">
    <location>
        <begin position="22"/>
        <end position="48"/>
    </location>
</feature>
<keyword evidence="1" id="KW-0472">Membrane</keyword>
<dbReference type="AlphaFoldDB" id="A0AAW1TJN8"/>
<reference evidence="2 3" key="1">
    <citation type="submission" date="2023-03" db="EMBL/GenBank/DDBJ databases">
        <title>Genome insight into feeding habits of ladybird beetles.</title>
        <authorList>
            <person name="Li H.-S."/>
            <person name="Huang Y.-H."/>
            <person name="Pang H."/>
        </authorList>
    </citation>
    <scope>NUCLEOTIDE SEQUENCE [LARGE SCALE GENOMIC DNA]</scope>
    <source>
        <strain evidence="2">SYSU_2023b</strain>
        <tissue evidence="2">Whole body</tissue>
    </source>
</reference>
<evidence type="ECO:0000313" key="2">
    <source>
        <dbReference type="EMBL" id="KAK9871227.1"/>
    </source>
</evidence>
<gene>
    <name evidence="2" type="ORF">WA026_011501</name>
</gene>
<dbReference type="Proteomes" id="UP001431783">
    <property type="component" value="Unassembled WGS sequence"/>
</dbReference>
<name>A0AAW1TJN8_9CUCU</name>
<evidence type="ECO:0000313" key="3">
    <source>
        <dbReference type="Proteomes" id="UP001431783"/>
    </source>
</evidence>